<keyword evidence="2" id="KW-0479">Metal-binding</keyword>
<organism evidence="5 6">
    <name type="scientific">Clostridium brassicae</name>
    <dbReference type="NCBI Taxonomy" id="2999072"/>
    <lineage>
        <taxon>Bacteria</taxon>
        <taxon>Bacillati</taxon>
        <taxon>Bacillota</taxon>
        <taxon>Clostridia</taxon>
        <taxon>Eubacteriales</taxon>
        <taxon>Clostridiaceae</taxon>
        <taxon>Clostridium</taxon>
    </lineage>
</organism>
<dbReference type="SUPFAM" id="SSF53850">
    <property type="entry name" value="Periplasmic binding protein-like II"/>
    <property type="match status" value="1"/>
</dbReference>
<reference evidence="5" key="1">
    <citation type="submission" date="2022-12" db="EMBL/GenBank/DDBJ databases">
        <title>Clostridium sp. nov., isolated from industrial wastewater.</title>
        <authorList>
            <person name="Jiayan W."/>
        </authorList>
    </citation>
    <scope>NUCLEOTIDE SEQUENCE</scope>
    <source>
        <strain evidence="5">ZC22-4</strain>
    </source>
</reference>
<feature type="compositionally biased region" description="Basic and acidic residues" evidence="4">
    <location>
        <begin position="42"/>
        <end position="51"/>
    </location>
</feature>
<dbReference type="RefSeq" id="WP_268061139.1">
    <property type="nucleotide sequence ID" value="NZ_JAPQFJ010000008.1"/>
</dbReference>
<evidence type="ECO:0000313" key="5">
    <source>
        <dbReference type="EMBL" id="MCY6958719.1"/>
    </source>
</evidence>
<dbReference type="NCBIfam" id="TIGR01256">
    <property type="entry name" value="modA"/>
    <property type="match status" value="1"/>
</dbReference>
<dbReference type="PANTHER" id="PTHR30632">
    <property type="entry name" value="MOLYBDATE-BINDING PERIPLASMIC PROTEIN"/>
    <property type="match status" value="1"/>
</dbReference>
<dbReference type="PROSITE" id="PS51257">
    <property type="entry name" value="PROKAR_LIPOPROTEIN"/>
    <property type="match status" value="1"/>
</dbReference>
<dbReference type="InterPro" id="IPR005950">
    <property type="entry name" value="ModA"/>
</dbReference>
<keyword evidence="6" id="KW-1185">Reference proteome</keyword>
<dbReference type="InterPro" id="IPR050682">
    <property type="entry name" value="ModA/WtpA"/>
</dbReference>
<evidence type="ECO:0000256" key="3">
    <source>
        <dbReference type="ARBA" id="ARBA00022729"/>
    </source>
</evidence>
<sequence>MFKLKKCLVVLLVIIFGAISLIGCGNQKQENNQSETKQVSNNKEEKPKQENKSLLVYCGAALRKPMDELGNKFQQKYGVEIKYTYGACQQNLSQIQVSKKGDVYIPGSLNYYEVVKEKKLSDYKKDVAYHVPVIAVPKENPKNIKQLEDLGKEGVKVILGNESTAVGKISKKVLGKNKLYDKVKKNVVVTTATANEIVVDLKMKKGDASVIWEENAFNAKDIKAIQIPKAKSAISTIPACVLNSSQDKELSKKFVDFVVSSEGKDIFKKYGLKTIE</sequence>
<proteinExistence type="inferred from homology"/>
<dbReference type="PANTHER" id="PTHR30632:SF0">
    <property type="entry name" value="SULFATE-BINDING PROTEIN"/>
    <property type="match status" value="1"/>
</dbReference>
<name>A0ABT4D8T8_9CLOT</name>
<keyword evidence="3" id="KW-0732">Signal</keyword>
<dbReference type="CDD" id="cd13517">
    <property type="entry name" value="PBP2_ModA3_like"/>
    <property type="match status" value="1"/>
</dbReference>
<evidence type="ECO:0000256" key="2">
    <source>
        <dbReference type="ARBA" id="ARBA00022723"/>
    </source>
</evidence>
<dbReference type="Gene3D" id="3.40.190.10">
    <property type="entry name" value="Periplasmic binding protein-like II"/>
    <property type="match status" value="2"/>
</dbReference>
<protein>
    <submittedName>
        <fullName evidence="5">Molybdate ABC transporter substrate-binding protein</fullName>
    </submittedName>
</protein>
<dbReference type="Proteomes" id="UP001144612">
    <property type="component" value="Unassembled WGS sequence"/>
</dbReference>
<accession>A0ABT4D8T8</accession>
<gene>
    <name evidence="5" type="primary">modA</name>
    <name evidence="5" type="ORF">OW729_08885</name>
</gene>
<evidence type="ECO:0000256" key="4">
    <source>
        <dbReference type="SAM" id="MobiDB-lite"/>
    </source>
</evidence>
<dbReference type="EMBL" id="JAPQFJ010000008">
    <property type="protein sequence ID" value="MCY6958719.1"/>
    <property type="molecule type" value="Genomic_DNA"/>
</dbReference>
<comment type="similarity">
    <text evidence="1">Belongs to the bacterial solute-binding protein ModA family.</text>
</comment>
<comment type="caution">
    <text evidence="5">The sequence shown here is derived from an EMBL/GenBank/DDBJ whole genome shotgun (WGS) entry which is preliminary data.</text>
</comment>
<dbReference type="Pfam" id="PF13531">
    <property type="entry name" value="SBP_bac_11"/>
    <property type="match status" value="1"/>
</dbReference>
<dbReference type="PIRSF" id="PIRSF004846">
    <property type="entry name" value="ModA"/>
    <property type="match status" value="1"/>
</dbReference>
<evidence type="ECO:0000256" key="1">
    <source>
        <dbReference type="ARBA" id="ARBA00009175"/>
    </source>
</evidence>
<evidence type="ECO:0000313" key="6">
    <source>
        <dbReference type="Proteomes" id="UP001144612"/>
    </source>
</evidence>
<feature type="region of interest" description="Disordered" evidence="4">
    <location>
        <begin position="32"/>
        <end position="51"/>
    </location>
</feature>